<evidence type="ECO:0000313" key="2">
    <source>
        <dbReference type="Proteomes" id="UP000642094"/>
    </source>
</evidence>
<keyword evidence="2" id="KW-1185">Reference proteome</keyword>
<gene>
    <name evidence="1" type="ORF">H6F41_13360</name>
</gene>
<dbReference type="RefSeq" id="WP_190403959.1">
    <property type="nucleotide sequence ID" value="NZ_JACJQB010000029.1"/>
</dbReference>
<organism evidence="1 2">
    <name type="scientific">Pseudanabaena mucicola FACHB-723</name>
    <dbReference type="NCBI Taxonomy" id="2692860"/>
    <lineage>
        <taxon>Bacteria</taxon>
        <taxon>Bacillati</taxon>
        <taxon>Cyanobacteriota</taxon>
        <taxon>Cyanophyceae</taxon>
        <taxon>Pseudanabaenales</taxon>
        <taxon>Pseudanabaenaceae</taxon>
        <taxon>Pseudanabaena</taxon>
    </lineage>
</organism>
<sequence>MQANTIQSDAKSEQRILEKIRKLPFDKIVELENFIDLLYQRPNSSQALVTTSTKLSEASFAKIWDNPEDSAYDNL</sequence>
<name>A0ABR7ZYS7_9CYAN</name>
<protein>
    <submittedName>
        <fullName evidence="1">Toxin-antitoxin system, antitoxin component, Xre family protein</fullName>
    </submittedName>
</protein>
<proteinExistence type="predicted"/>
<dbReference type="EMBL" id="JACJQB010000029">
    <property type="protein sequence ID" value="MBD2189126.1"/>
    <property type="molecule type" value="Genomic_DNA"/>
</dbReference>
<dbReference type="Proteomes" id="UP000642094">
    <property type="component" value="Unassembled WGS sequence"/>
</dbReference>
<comment type="caution">
    <text evidence="1">The sequence shown here is derived from an EMBL/GenBank/DDBJ whole genome shotgun (WGS) entry which is preliminary data.</text>
</comment>
<accession>A0ABR7ZYS7</accession>
<evidence type="ECO:0000313" key="1">
    <source>
        <dbReference type="EMBL" id="MBD2189126.1"/>
    </source>
</evidence>
<reference evidence="1 2" key="1">
    <citation type="journal article" date="2020" name="ISME J.">
        <title>Comparative genomics reveals insights into cyanobacterial evolution and habitat adaptation.</title>
        <authorList>
            <person name="Chen M.Y."/>
            <person name="Teng W.K."/>
            <person name="Zhao L."/>
            <person name="Hu C.X."/>
            <person name="Zhou Y.K."/>
            <person name="Han B.P."/>
            <person name="Song L.R."/>
            <person name="Shu W.S."/>
        </authorList>
    </citation>
    <scope>NUCLEOTIDE SEQUENCE [LARGE SCALE GENOMIC DNA]</scope>
    <source>
        <strain evidence="1 2">FACHB-723</strain>
    </source>
</reference>